<dbReference type="EMBL" id="JAFVMF010000022">
    <property type="protein sequence ID" value="MBO1361417.1"/>
    <property type="molecule type" value="Genomic_DNA"/>
</dbReference>
<accession>A0ABS3LZS0</accession>
<evidence type="ECO:0000313" key="1">
    <source>
        <dbReference type="EMBL" id="MBO1361417.1"/>
    </source>
</evidence>
<comment type="caution">
    <text evidence="1">The sequence shown here is derived from an EMBL/GenBank/DDBJ whole genome shotgun (WGS) entry which is preliminary data.</text>
</comment>
<dbReference type="RefSeq" id="WP_207883138.1">
    <property type="nucleotide sequence ID" value="NZ_JAFVMF010000022.1"/>
</dbReference>
<gene>
    <name evidence="1" type="ORF">J2D73_16655</name>
</gene>
<protein>
    <submittedName>
        <fullName evidence="1">Uncharacterized protein</fullName>
    </submittedName>
</protein>
<reference evidence="1 2" key="1">
    <citation type="submission" date="2021-03" db="EMBL/GenBank/DDBJ databases">
        <title>The complete genome sequence of Acetobacter sacchari TBRC 11175.</title>
        <authorList>
            <person name="Charoenyingcharoen P."/>
            <person name="Yukphan P."/>
        </authorList>
    </citation>
    <scope>NUCLEOTIDE SEQUENCE [LARGE SCALE GENOMIC DNA]</scope>
    <source>
        <strain evidence="1 2">TBRC 11175</strain>
    </source>
</reference>
<dbReference type="Proteomes" id="UP000664771">
    <property type="component" value="Unassembled WGS sequence"/>
</dbReference>
<organism evidence="1 2">
    <name type="scientific">Acetobacter sacchari</name>
    <dbReference type="NCBI Taxonomy" id="2661687"/>
    <lineage>
        <taxon>Bacteria</taxon>
        <taxon>Pseudomonadati</taxon>
        <taxon>Pseudomonadota</taxon>
        <taxon>Alphaproteobacteria</taxon>
        <taxon>Acetobacterales</taxon>
        <taxon>Acetobacteraceae</taxon>
        <taxon>Acetobacter</taxon>
    </lineage>
</organism>
<name>A0ABS3LZS0_9PROT</name>
<proteinExistence type="predicted"/>
<sequence>MSEAEFDREIASSVPIIAPAPRAFERCLASLRALRPRALQQALRAGGPHIGVIYRWIGEAQIRLEERARRLSEERTSPAERQMVADSAAFAVGLAKMRVDRWEKMTPEELATDIAARPLCLYPKDF</sequence>
<evidence type="ECO:0000313" key="2">
    <source>
        <dbReference type="Proteomes" id="UP000664771"/>
    </source>
</evidence>
<keyword evidence="2" id="KW-1185">Reference proteome</keyword>